<evidence type="ECO:0000256" key="12">
    <source>
        <dbReference type="SAM" id="Phobius"/>
    </source>
</evidence>
<dbReference type="InterPro" id="IPR007110">
    <property type="entry name" value="Ig-like_dom"/>
</dbReference>
<dbReference type="PANTHER" id="PTHR48423:SF1">
    <property type="entry name" value="INTERLEUKIN-27 RECEPTOR SUBUNIT ALPHA"/>
    <property type="match status" value="1"/>
</dbReference>
<dbReference type="SUPFAM" id="SSF49265">
    <property type="entry name" value="Fibronectin type III"/>
    <property type="match status" value="3"/>
</dbReference>
<evidence type="ECO:0000256" key="13">
    <source>
        <dbReference type="SAM" id="SignalP"/>
    </source>
</evidence>
<dbReference type="InterPro" id="IPR036116">
    <property type="entry name" value="FN3_sf"/>
</dbReference>
<dbReference type="EMBL" id="JAHFZB010000045">
    <property type="protein sequence ID" value="KAK6468134.1"/>
    <property type="molecule type" value="Genomic_DNA"/>
</dbReference>
<keyword evidence="9" id="KW-0325">Glycoprotein</keyword>
<feature type="transmembrane region" description="Helical" evidence="12">
    <location>
        <begin position="640"/>
        <end position="662"/>
    </location>
</feature>
<evidence type="ECO:0000256" key="1">
    <source>
        <dbReference type="ARBA" id="ARBA00004479"/>
    </source>
</evidence>
<keyword evidence="17" id="KW-1185">Reference proteome</keyword>
<feature type="domain" description="Fibronectin type-III" evidence="15">
    <location>
        <begin position="131"/>
        <end position="230"/>
    </location>
</feature>
<keyword evidence="7 12" id="KW-0472">Membrane</keyword>
<evidence type="ECO:0000259" key="15">
    <source>
        <dbReference type="PROSITE" id="PS50853"/>
    </source>
</evidence>
<proteinExistence type="inferred from homology"/>
<dbReference type="CDD" id="cd00063">
    <property type="entry name" value="FN3"/>
    <property type="match status" value="3"/>
</dbReference>
<feature type="domain" description="Ig-like" evidence="14">
    <location>
        <begin position="15"/>
        <end position="124"/>
    </location>
</feature>
<feature type="region of interest" description="Disordered" evidence="11">
    <location>
        <begin position="825"/>
        <end position="847"/>
    </location>
</feature>
<comment type="caution">
    <text evidence="16">The sequence shown here is derived from an EMBL/GenBank/DDBJ whole genome shotgun (WGS) entry which is preliminary data.</text>
</comment>
<dbReference type="PROSITE" id="PS50835">
    <property type="entry name" value="IG_LIKE"/>
    <property type="match status" value="1"/>
</dbReference>
<evidence type="ECO:0000313" key="17">
    <source>
        <dbReference type="Proteomes" id="UP001369086"/>
    </source>
</evidence>
<evidence type="ECO:0000256" key="4">
    <source>
        <dbReference type="ARBA" id="ARBA00022729"/>
    </source>
</evidence>
<evidence type="ECO:0000259" key="14">
    <source>
        <dbReference type="PROSITE" id="PS50835"/>
    </source>
</evidence>
<keyword evidence="6 12" id="KW-1133">Transmembrane helix</keyword>
<reference evidence="16 17" key="1">
    <citation type="submission" date="2021-05" db="EMBL/GenBank/DDBJ databases">
        <authorList>
            <person name="Zahm M."/>
            <person name="Klopp C."/>
            <person name="Cabau C."/>
            <person name="Kuhl H."/>
            <person name="Suciu R."/>
            <person name="Ciorpac M."/>
            <person name="Holostenco D."/>
            <person name="Gessner J."/>
            <person name="Wuertz S."/>
            <person name="Hohne C."/>
            <person name="Stock M."/>
            <person name="Gislard M."/>
            <person name="Lluch J."/>
            <person name="Milhes M."/>
            <person name="Lampietro C."/>
            <person name="Lopez Roques C."/>
            <person name="Donnadieu C."/>
            <person name="Du K."/>
            <person name="Schartl M."/>
            <person name="Guiguen Y."/>
        </authorList>
    </citation>
    <scope>NUCLEOTIDE SEQUENCE [LARGE SCALE GENOMIC DNA]</scope>
    <source>
        <strain evidence="16">Hh-F2</strain>
        <tissue evidence="16">Blood</tissue>
    </source>
</reference>
<evidence type="ECO:0000256" key="2">
    <source>
        <dbReference type="ARBA" id="ARBA00008921"/>
    </source>
</evidence>
<protein>
    <submittedName>
        <fullName evidence="16">Interleukin-6 receptor subunit beta-like</fullName>
    </submittedName>
</protein>
<dbReference type="InterPro" id="IPR010457">
    <property type="entry name" value="IgC2-like_lig-bd"/>
</dbReference>
<feature type="domain" description="Fibronectin type-III" evidence="15">
    <location>
        <begin position="542"/>
        <end position="636"/>
    </location>
</feature>
<evidence type="ECO:0000256" key="3">
    <source>
        <dbReference type="ARBA" id="ARBA00022692"/>
    </source>
</evidence>
<feature type="signal peptide" evidence="13">
    <location>
        <begin position="1"/>
        <end position="27"/>
    </location>
</feature>
<comment type="similarity">
    <text evidence="2">Belongs to the type I cytokine receptor family. Type 2 subfamily.</text>
</comment>
<evidence type="ECO:0000256" key="8">
    <source>
        <dbReference type="ARBA" id="ARBA00023170"/>
    </source>
</evidence>
<keyword evidence="10" id="KW-0393">Immunoglobulin domain</keyword>
<feature type="domain" description="Fibronectin type-III" evidence="15">
    <location>
        <begin position="342"/>
        <end position="443"/>
    </location>
</feature>
<dbReference type="Gene3D" id="2.60.40.10">
    <property type="entry name" value="Immunoglobulins"/>
    <property type="match status" value="6"/>
</dbReference>
<dbReference type="Pfam" id="PF06328">
    <property type="entry name" value="Lep_receptor_Ig"/>
    <property type="match status" value="1"/>
</dbReference>
<dbReference type="Proteomes" id="UP001369086">
    <property type="component" value="Unassembled WGS sequence"/>
</dbReference>
<keyword evidence="3 12" id="KW-0812">Transmembrane</keyword>
<dbReference type="InterPro" id="IPR036179">
    <property type="entry name" value="Ig-like_dom_sf"/>
</dbReference>
<evidence type="ECO:0000256" key="5">
    <source>
        <dbReference type="ARBA" id="ARBA00022737"/>
    </source>
</evidence>
<sequence>MVSVQKHWERGWLYPLLWLALKAGAESSWQDCSTLTVRPPVARPGSAVSASCVLSPACARERGVNAADVAWRLDGEEVPRDQYGSIGSTVSTVTLPALPLAGANLSCHARYGGSDTLLQSREIRVACEFPPPAQPKILSCISIHLANLSCSWDPGPETLLRTSFTLSVMEVMRRCGSKFKDPLECRAAPGAKSCPVPAKNLYASYNVTVRAENELGSQTSPVLCLYGMDAVKLSPPRVVSVSAVAGREDCLAVIWDLHYSEIYDASSALYELQYRARGEKLLKQTLIDVREASPVPVRLCDLPAFTEYTFRLRSRYKSDMSHWSEWSNKGEARTPERAPSKEPQLWRRIEPLDSEGERRVTLLWKPLQRHEANGRILGYRVFRQHPGTPEKTELSECGGTTPLASPECSVLLSAERCVLSLSAYSSAGQSPQASIAISAAGQAALPGLSTLAASPADDHSLLVQWKPPERPSVSGFILEWCVLSEREGCVLHWHRLPRHSRDTVISESIEPERLYRVSAYVLDEGEAGDPVSVQAYSRQGAPSRGPLLRPKTTWKTGLQLEWDPIPLDDRRGFIQNYTIFYQSEGGVSDFVVVNGSVHQLRLDGLSSDQEYKLYAVASTDQGGAAGPDIYVQTLRDDGTMLLVIPLSALLTLISIIMLLACVQQRQAIKKRFFPTIPDAADSSLANWMPKKIWMDFRDYQGDRCLKAQVDIAAPRPGTVQEMLSSLSRPECQDPASLGGGVTIPIQTYCTAAILQHCTGEDYVRETPGRSCAEQGSVEYSTVMGIVGGYTQIPQAKLALLPCNPDLRVQTPSHDLFNKTYQSLLYPDMKDPDQGTEEEEEGSISTSPLLLEQLMQGRAQNSGL</sequence>
<accession>A0ABR0Y6S1</accession>
<keyword evidence="5" id="KW-0677">Repeat</keyword>
<keyword evidence="4 13" id="KW-0732">Signal</keyword>
<keyword evidence="8" id="KW-0675">Receptor</keyword>
<comment type="subcellular location">
    <subcellularLocation>
        <location evidence="1">Membrane</location>
        <topology evidence="1">Single-pass type I membrane protein</topology>
    </subcellularLocation>
</comment>
<evidence type="ECO:0000256" key="10">
    <source>
        <dbReference type="ARBA" id="ARBA00023319"/>
    </source>
</evidence>
<dbReference type="InterPro" id="IPR013783">
    <property type="entry name" value="Ig-like_fold"/>
</dbReference>
<evidence type="ECO:0000256" key="11">
    <source>
        <dbReference type="SAM" id="MobiDB-lite"/>
    </source>
</evidence>
<evidence type="ECO:0000256" key="7">
    <source>
        <dbReference type="ARBA" id="ARBA00023136"/>
    </source>
</evidence>
<dbReference type="Pfam" id="PF25552">
    <property type="entry name" value="LIFR_D4"/>
    <property type="match status" value="1"/>
</dbReference>
<evidence type="ECO:0000256" key="6">
    <source>
        <dbReference type="ARBA" id="ARBA00022989"/>
    </source>
</evidence>
<dbReference type="InterPro" id="IPR052672">
    <property type="entry name" value="Type1_Cytokine_Rcpt_Type2"/>
</dbReference>
<dbReference type="InterPro" id="IPR003961">
    <property type="entry name" value="FN3_dom"/>
</dbReference>
<feature type="domain" description="Fibronectin type-III" evidence="15">
    <location>
        <begin position="235"/>
        <end position="337"/>
    </location>
</feature>
<gene>
    <name evidence="16" type="ORF">HHUSO_G33904</name>
</gene>
<name>A0ABR0Y6S1_HUSHU</name>
<dbReference type="PANTHER" id="PTHR48423">
    <property type="entry name" value="INTERLEUKIN-27 RECEPTOR SUBUNIT ALPHA"/>
    <property type="match status" value="1"/>
</dbReference>
<dbReference type="PROSITE" id="PS50853">
    <property type="entry name" value="FN3"/>
    <property type="match status" value="4"/>
</dbReference>
<dbReference type="SMART" id="SM00060">
    <property type="entry name" value="FN3"/>
    <property type="match status" value="5"/>
</dbReference>
<feature type="chain" id="PRO_5046423971" evidence="13">
    <location>
        <begin position="28"/>
        <end position="863"/>
    </location>
</feature>
<dbReference type="SUPFAM" id="SSF48726">
    <property type="entry name" value="Immunoglobulin"/>
    <property type="match status" value="1"/>
</dbReference>
<evidence type="ECO:0000256" key="9">
    <source>
        <dbReference type="ARBA" id="ARBA00023180"/>
    </source>
</evidence>
<evidence type="ECO:0000313" key="16">
    <source>
        <dbReference type="EMBL" id="KAK6468134.1"/>
    </source>
</evidence>
<organism evidence="16 17">
    <name type="scientific">Huso huso</name>
    <name type="common">Beluga</name>
    <name type="synonym">Acipenser huso</name>
    <dbReference type="NCBI Taxonomy" id="61971"/>
    <lineage>
        <taxon>Eukaryota</taxon>
        <taxon>Metazoa</taxon>
        <taxon>Chordata</taxon>
        <taxon>Craniata</taxon>
        <taxon>Vertebrata</taxon>
        <taxon>Euteleostomi</taxon>
        <taxon>Actinopterygii</taxon>
        <taxon>Chondrostei</taxon>
        <taxon>Acipenseriformes</taxon>
        <taxon>Acipenseridae</taxon>
        <taxon>Huso</taxon>
    </lineage>
</organism>